<evidence type="ECO:0000256" key="4">
    <source>
        <dbReference type="ARBA" id="ARBA00023163"/>
    </source>
</evidence>
<sequence length="121" mass="14469">MTTTRNDQAPSSFTFAGIYSDHQTSVFPPRAEMFENDEARRIQMQILKDRKLRKRISNRDSARRSRMRKQKYVDELWQQVINLRGWNQRLVAELNRVTALLDQILRENSNLRDEISHLHQS</sequence>
<evidence type="ECO:0000256" key="1">
    <source>
        <dbReference type="ARBA" id="ARBA00004123"/>
    </source>
</evidence>
<keyword evidence="6" id="KW-0175">Coiled coil</keyword>
<dbReference type="GO" id="GO:0003677">
    <property type="term" value="F:DNA binding"/>
    <property type="evidence" value="ECO:0007669"/>
    <property type="project" value="UniProtKB-KW"/>
</dbReference>
<dbReference type="PANTHER" id="PTHR46324:SF26">
    <property type="entry name" value="OS02G0728001 PROTEIN"/>
    <property type="match status" value="1"/>
</dbReference>
<organism evidence="8 9">
    <name type="scientific">Zostera marina</name>
    <name type="common">Eelgrass</name>
    <dbReference type="NCBI Taxonomy" id="29655"/>
    <lineage>
        <taxon>Eukaryota</taxon>
        <taxon>Viridiplantae</taxon>
        <taxon>Streptophyta</taxon>
        <taxon>Embryophyta</taxon>
        <taxon>Tracheophyta</taxon>
        <taxon>Spermatophyta</taxon>
        <taxon>Magnoliopsida</taxon>
        <taxon>Liliopsida</taxon>
        <taxon>Zosteraceae</taxon>
        <taxon>Zostera</taxon>
    </lineage>
</organism>
<dbReference type="PROSITE" id="PS50217">
    <property type="entry name" value="BZIP"/>
    <property type="match status" value="1"/>
</dbReference>
<dbReference type="InterPro" id="IPR004827">
    <property type="entry name" value="bZIP"/>
</dbReference>
<protein>
    <recommendedName>
        <fullName evidence="7">BZIP domain-containing protein</fullName>
    </recommendedName>
</protein>
<comment type="caution">
    <text evidence="8">The sequence shown here is derived from an EMBL/GenBank/DDBJ whole genome shotgun (WGS) entry which is preliminary data.</text>
</comment>
<evidence type="ECO:0000256" key="2">
    <source>
        <dbReference type="ARBA" id="ARBA00023015"/>
    </source>
</evidence>
<dbReference type="GO" id="GO:0003700">
    <property type="term" value="F:DNA-binding transcription factor activity"/>
    <property type="evidence" value="ECO:0007669"/>
    <property type="project" value="InterPro"/>
</dbReference>
<keyword evidence="4" id="KW-0804">Transcription</keyword>
<evidence type="ECO:0000313" key="8">
    <source>
        <dbReference type="EMBL" id="KMZ69100.1"/>
    </source>
</evidence>
<dbReference type="Proteomes" id="UP000036987">
    <property type="component" value="Unassembled WGS sequence"/>
</dbReference>
<dbReference type="SUPFAM" id="SSF57959">
    <property type="entry name" value="Leucine zipper domain"/>
    <property type="match status" value="1"/>
</dbReference>
<dbReference type="PROSITE" id="PS00036">
    <property type="entry name" value="BZIP_BASIC"/>
    <property type="match status" value="1"/>
</dbReference>
<evidence type="ECO:0000256" key="3">
    <source>
        <dbReference type="ARBA" id="ARBA00023125"/>
    </source>
</evidence>
<reference evidence="9" key="1">
    <citation type="journal article" date="2016" name="Nature">
        <title>The genome of the seagrass Zostera marina reveals angiosperm adaptation to the sea.</title>
        <authorList>
            <person name="Olsen J.L."/>
            <person name="Rouze P."/>
            <person name="Verhelst B."/>
            <person name="Lin Y.-C."/>
            <person name="Bayer T."/>
            <person name="Collen J."/>
            <person name="Dattolo E."/>
            <person name="De Paoli E."/>
            <person name="Dittami S."/>
            <person name="Maumus F."/>
            <person name="Michel G."/>
            <person name="Kersting A."/>
            <person name="Lauritano C."/>
            <person name="Lohaus R."/>
            <person name="Toepel M."/>
            <person name="Tonon T."/>
            <person name="Vanneste K."/>
            <person name="Amirebrahimi M."/>
            <person name="Brakel J."/>
            <person name="Bostroem C."/>
            <person name="Chovatia M."/>
            <person name="Grimwood J."/>
            <person name="Jenkins J.W."/>
            <person name="Jueterbock A."/>
            <person name="Mraz A."/>
            <person name="Stam W.T."/>
            <person name="Tice H."/>
            <person name="Bornberg-Bauer E."/>
            <person name="Green P.J."/>
            <person name="Pearson G.A."/>
            <person name="Procaccini G."/>
            <person name="Duarte C.M."/>
            <person name="Schmutz J."/>
            <person name="Reusch T.B.H."/>
            <person name="Van de Peer Y."/>
        </authorList>
    </citation>
    <scope>NUCLEOTIDE SEQUENCE [LARGE SCALE GENOMIC DNA]</scope>
    <source>
        <strain evidence="9">cv. Finnish</strain>
    </source>
</reference>
<dbReference type="InterPro" id="IPR046347">
    <property type="entry name" value="bZIP_sf"/>
</dbReference>
<evidence type="ECO:0000313" key="9">
    <source>
        <dbReference type="Proteomes" id="UP000036987"/>
    </source>
</evidence>
<keyword evidence="5" id="KW-0539">Nucleus</keyword>
<comment type="subcellular location">
    <subcellularLocation>
        <location evidence="1">Nucleus</location>
    </subcellularLocation>
</comment>
<accession>A0A0K9PLL2</accession>
<evidence type="ECO:0000256" key="5">
    <source>
        <dbReference type="ARBA" id="ARBA00023242"/>
    </source>
</evidence>
<dbReference type="InterPro" id="IPR045314">
    <property type="entry name" value="bZIP_plant_GBF1"/>
</dbReference>
<keyword evidence="9" id="KW-1185">Reference proteome</keyword>
<dbReference type="CDD" id="cd14702">
    <property type="entry name" value="bZIP_plant_GBF1"/>
    <property type="match status" value="1"/>
</dbReference>
<keyword evidence="2" id="KW-0805">Transcription regulation</keyword>
<dbReference type="FunFam" id="1.20.5.170:FF:000020">
    <property type="entry name" value="BZIP transcription factor"/>
    <property type="match status" value="1"/>
</dbReference>
<evidence type="ECO:0000259" key="7">
    <source>
        <dbReference type="PROSITE" id="PS50217"/>
    </source>
</evidence>
<dbReference type="GO" id="GO:0005634">
    <property type="term" value="C:nucleus"/>
    <property type="evidence" value="ECO:0007669"/>
    <property type="project" value="UniProtKB-SubCell"/>
</dbReference>
<keyword evidence="3" id="KW-0238">DNA-binding</keyword>
<feature type="domain" description="BZIP" evidence="7">
    <location>
        <begin position="48"/>
        <end position="111"/>
    </location>
</feature>
<dbReference type="SMART" id="SM00338">
    <property type="entry name" value="BRLZ"/>
    <property type="match status" value="1"/>
</dbReference>
<dbReference type="InterPro" id="IPR044521">
    <property type="entry name" value="AtbZIP8/43"/>
</dbReference>
<proteinExistence type="predicted"/>
<dbReference type="PANTHER" id="PTHR46324">
    <property type="entry name" value="BASIC LEUCINE ZIPPER 43-RELATED"/>
    <property type="match status" value="1"/>
</dbReference>
<dbReference type="AlphaFoldDB" id="A0A0K9PLL2"/>
<name>A0A0K9PLL2_ZOSMR</name>
<dbReference type="Gene3D" id="1.20.5.170">
    <property type="match status" value="1"/>
</dbReference>
<evidence type="ECO:0000256" key="6">
    <source>
        <dbReference type="SAM" id="Coils"/>
    </source>
</evidence>
<gene>
    <name evidence="8" type="ORF">ZOSMA_221G00110</name>
</gene>
<dbReference type="EMBL" id="LFYR01000789">
    <property type="protein sequence ID" value="KMZ69100.1"/>
    <property type="molecule type" value="Genomic_DNA"/>
</dbReference>
<dbReference type="Pfam" id="PF00170">
    <property type="entry name" value="bZIP_1"/>
    <property type="match status" value="1"/>
</dbReference>
<feature type="coiled-coil region" evidence="6">
    <location>
        <begin position="87"/>
        <end position="121"/>
    </location>
</feature>
<dbReference type="OrthoDB" id="551672at2759"/>